<dbReference type="Proteomes" id="UP000228934">
    <property type="component" value="Unassembled WGS sequence"/>
</dbReference>
<dbReference type="EMBL" id="KV923610">
    <property type="protein sequence ID" value="PIO40268.1"/>
    <property type="molecule type" value="Genomic_DNA"/>
</dbReference>
<dbReference type="AlphaFoldDB" id="A0A2G9SJI7"/>
<protein>
    <submittedName>
        <fullName evidence="1">Uncharacterized protein</fullName>
    </submittedName>
</protein>
<organism evidence="1 2">
    <name type="scientific">Aquarana catesbeiana</name>
    <name type="common">American bullfrog</name>
    <name type="synonym">Rana catesbeiana</name>
    <dbReference type="NCBI Taxonomy" id="8400"/>
    <lineage>
        <taxon>Eukaryota</taxon>
        <taxon>Metazoa</taxon>
        <taxon>Chordata</taxon>
        <taxon>Craniata</taxon>
        <taxon>Vertebrata</taxon>
        <taxon>Euteleostomi</taxon>
        <taxon>Amphibia</taxon>
        <taxon>Batrachia</taxon>
        <taxon>Anura</taxon>
        <taxon>Neobatrachia</taxon>
        <taxon>Ranoidea</taxon>
        <taxon>Ranidae</taxon>
        <taxon>Aquarana</taxon>
    </lineage>
</organism>
<accession>A0A2G9SJI7</accession>
<gene>
    <name evidence="1" type="ORF">AB205_0202940</name>
</gene>
<sequence>MSPTKNVLQQTCWFVLKTFYKYTCDCALIKKIENQQCVASSFNAFLSCKVGVFSDNGGYLLKANPLCTTSAVSVQSQVHL</sequence>
<name>A0A2G9SJI7_AQUCT</name>
<evidence type="ECO:0000313" key="2">
    <source>
        <dbReference type="Proteomes" id="UP000228934"/>
    </source>
</evidence>
<proteinExistence type="predicted"/>
<reference evidence="2" key="1">
    <citation type="journal article" date="2017" name="Nat. Commun.">
        <title>The North American bullfrog draft genome provides insight into hormonal regulation of long noncoding RNA.</title>
        <authorList>
            <person name="Hammond S.A."/>
            <person name="Warren R.L."/>
            <person name="Vandervalk B.P."/>
            <person name="Kucuk E."/>
            <person name="Khan H."/>
            <person name="Gibb E.A."/>
            <person name="Pandoh P."/>
            <person name="Kirk H."/>
            <person name="Zhao Y."/>
            <person name="Jones M."/>
            <person name="Mungall A.J."/>
            <person name="Coope R."/>
            <person name="Pleasance S."/>
            <person name="Moore R.A."/>
            <person name="Holt R.A."/>
            <person name="Round J.M."/>
            <person name="Ohora S."/>
            <person name="Walle B.V."/>
            <person name="Veldhoen N."/>
            <person name="Helbing C.C."/>
            <person name="Birol I."/>
        </authorList>
    </citation>
    <scope>NUCLEOTIDE SEQUENCE [LARGE SCALE GENOMIC DNA]</scope>
</reference>
<evidence type="ECO:0000313" key="1">
    <source>
        <dbReference type="EMBL" id="PIO40268.1"/>
    </source>
</evidence>
<keyword evidence="2" id="KW-1185">Reference proteome</keyword>